<dbReference type="Gene3D" id="3.40.630.30">
    <property type="match status" value="1"/>
</dbReference>
<keyword evidence="2" id="KW-0808">Transferase</keyword>
<dbReference type="InterPro" id="IPR000182">
    <property type="entry name" value="GNAT_dom"/>
</dbReference>
<evidence type="ECO:0000259" key="1">
    <source>
        <dbReference type="PROSITE" id="PS51186"/>
    </source>
</evidence>
<accession>A0AAJ2JFG2</accession>
<dbReference type="EMBL" id="JAVSKO010000012">
    <property type="protein sequence ID" value="MDT3470526.1"/>
    <property type="molecule type" value="Genomic_DNA"/>
</dbReference>
<dbReference type="GO" id="GO:1990189">
    <property type="term" value="F:protein N-terminal-serine acetyltransferase activity"/>
    <property type="evidence" value="ECO:0007669"/>
    <property type="project" value="TreeGrafter"/>
</dbReference>
<dbReference type="PROSITE" id="PS51186">
    <property type="entry name" value="GNAT"/>
    <property type="match status" value="1"/>
</dbReference>
<dbReference type="CDD" id="cd04301">
    <property type="entry name" value="NAT_SF"/>
    <property type="match status" value="1"/>
</dbReference>
<protein>
    <submittedName>
        <fullName evidence="2">GNAT family protein</fullName>
        <ecNumber evidence="2">2.-.-.-</ecNumber>
    </submittedName>
</protein>
<dbReference type="RefSeq" id="WP_312564338.1">
    <property type="nucleotide sequence ID" value="NZ_JAVSKO010000012.1"/>
</dbReference>
<dbReference type="SUPFAM" id="SSF55729">
    <property type="entry name" value="Acyl-CoA N-acyltransferases (Nat)"/>
    <property type="match status" value="1"/>
</dbReference>
<comment type="caution">
    <text evidence="2">The sequence shown here is derived from an EMBL/GenBank/DDBJ whole genome shotgun (WGS) entry which is preliminary data.</text>
</comment>
<evidence type="ECO:0000313" key="2">
    <source>
        <dbReference type="EMBL" id="MDT3470526.1"/>
    </source>
</evidence>
<sequence length="188" mass="20996">MPASIVPSLPDTLPARLRPLRTDDAAAWSRYLSLPGVIEHTSWGDISEHALRQQIARYMPGGPDQRWALADAEDGLIGTIGLNGIDLLHRCAELAYDLDPHWQGQGLATHAARAVLDWGHAVRRLVRIQATVLDSNARSIAVLERLGMQREGLLHAYRHVRGHPRNFWLFAHLEGAVTPRPLKHNCDR</sequence>
<dbReference type="InterPro" id="IPR051908">
    <property type="entry name" value="Ribosomal_N-acetyltransferase"/>
</dbReference>
<organism evidence="2 3">
    <name type="scientific">Stenotrophomonas maltophilia</name>
    <name type="common">Pseudomonas maltophilia</name>
    <name type="synonym">Xanthomonas maltophilia</name>
    <dbReference type="NCBI Taxonomy" id="40324"/>
    <lineage>
        <taxon>Bacteria</taxon>
        <taxon>Pseudomonadati</taxon>
        <taxon>Pseudomonadota</taxon>
        <taxon>Gammaproteobacteria</taxon>
        <taxon>Lysobacterales</taxon>
        <taxon>Lysobacteraceae</taxon>
        <taxon>Stenotrophomonas</taxon>
        <taxon>Stenotrophomonas maltophilia group</taxon>
    </lineage>
</organism>
<dbReference type="PANTHER" id="PTHR43441:SF11">
    <property type="entry name" value="RIBOSOMAL-PROTEIN-SERINE ACETYLTRANSFERASE"/>
    <property type="match status" value="1"/>
</dbReference>
<name>A0AAJ2JFG2_STEMA</name>
<evidence type="ECO:0000313" key="3">
    <source>
        <dbReference type="Proteomes" id="UP001251948"/>
    </source>
</evidence>
<dbReference type="InterPro" id="IPR016181">
    <property type="entry name" value="Acyl_CoA_acyltransferase"/>
</dbReference>
<proteinExistence type="predicted"/>
<dbReference type="GO" id="GO:0005737">
    <property type="term" value="C:cytoplasm"/>
    <property type="evidence" value="ECO:0007669"/>
    <property type="project" value="TreeGrafter"/>
</dbReference>
<dbReference type="Proteomes" id="UP001251948">
    <property type="component" value="Unassembled WGS sequence"/>
</dbReference>
<dbReference type="GO" id="GO:0008999">
    <property type="term" value="F:protein-N-terminal-alanine acetyltransferase activity"/>
    <property type="evidence" value="ECO:0007669"/>
    <property type="project" value="TreeGrafter"/>
</dbReference>
<dbReference type="Pfam" id="PF13302">
    <property type="entry name" value="Acetyltransf_3"/>
    <property type="match status" value="1"/>
</dbReference>
<reference evidence="2" key="1">
    <citation type="submission" date="2023-07" db="EMBL/GenBank/DDBJ databases">
        <title>Comparative genomics of clinical Stenotrophomonas maltophilia isolates reveals regions of diversity which correlate with colonization and persistence in vivo.</title>
        <authorList>
            <person name="Mcdaniel M.S."/>
            <person name="Swords W.E."/>
            <person name="Sumpter N.A."/>
            <person name="Lindgren N.R."/>
            <person name="Billiot C.E."/>
        </authorList>
    </citation>
    <scope>NUCLEOTIDE SEQUENCE</scope>
    <source>
        <strain evidence="2">Ism4</strain>
    </source>
</reference>
<dbReference type="AlphaFoldDB" id="A0AAJ2JFG2"/>
<feature type="domain" description="N-acetyltransferase" evidence="1">
    <location>
        <begin position="15"/>
        <end position="174"/>
    </location>
</feature>
<dbReference type="EC" id="2.-.-.-" evidence="2"/>
<gene>
    <name evidence="2" type="ORF">ROV92_21285</name>
</gene>
<dbReference type="PANTHER" id="PTHR43441">
    <property type="entry name" value="RIBOSOMAL-PROTEIN-SERINE ACETYLTRANSFERASE"/>
    <property type="match status" value="1"/>
</dbReference>